<evidence type="ECO:0000313" key="2">
    <source>
        <dbReference type="EMBL" id="CAD8207444.1"/>
    </source>
</evidence>
<evidence type="ECO:0000313" key="3">
    <source>
        <dbReference type="Proteomes" id="UP000683925"/>
    </source>
</evidence>
<dbReference type="EMBL" id="CAJJDP010000142">
    <property type="protein sequence ID" value="CAD8207444.1"/>
    <property type="molecule type" value="Genomic_DNA"/>
</dbReference>
<comment type="caution">
    <text evidence="2">The sequence shown here is derived from an EMBL/GenBank/DDBJ whole genome shotgun (WGS) entry which is preliminary data.</text>
</comment>
<feature type="compositionally biased region" description="Polar residues" evidence="1">
    <location>
        <begin position="22"/>
        <end position="33"/>
    </location>
</feature>
<dbReference type="AlphaFoldDB" id="A0A8S1Y716"/>
<protein>
    <submittedName>
        <fullName evidence="2">Uncharacterized protein</fullName>
    </submittedName>
</protein>
<dbReference type="Proteomes" id="UP000683925">
    <property type="component" value="Unassembled WGS sequence"/>
</dbReference>
<sequence length="78" mass="9398">MFLSSIQYFFKILNIKKKRQFSSKASKGSQRSISPRKDSYKDSSECLIRTFLTRGSERPYFESIIHRQFQTQIRRDRL</sequence>
<organism evidence="2 3">
    <name type="scientific">Paramecium octaurelia</name>
    <dbReference type="NCBI Taxonomy" id="43137"/>
    <lineage>
        <taxon>Eukaryota</taxon>
        <taxon>Sar</taxon>
        <taxon>Alveolata</taxon>
        <taxon>Ciliophora</taxon>
        <taxon>Intramacronucleata</taxon>
        <taxon>Oligohymenophorea</taxon>
        <taxon>Peniculida</taxon>
        <taxon>Parameciidae</taxon>
        <taxon>Paramecium</taxon>
    </lineage>
</organism>
<evidence type="ECO:0000256" key="1">
    <source>
        <dbReference type="SAM" id="MobiDB-lite"/>
    </source>
</evidence>
<reference evidence="2" key="1">
    <citation type="submission" date="2021-01" db="EMBL/GenBank/DDBJ databases">
        <authorList>
            <consortium name="Genoscope - CEA"/>
            <person name="William W."/>
        </authorList>
    </citation>
    <scope>NUCLEOTIDE SEQUENCE</scope>
</reference>
<feature type="region of interest" description="Disordered" evidence="1">
    <location>
        <begin position="20"/>
        <end position="41"/>
    </location>
</feature>
<accession>A0A8S1Y716</accession>
<keyword evidence="3" id="KW-1185">Reference proteome</keyword>
<gene>
    <name evidence="2" type="ORF">POCTA_138.1.T1410030</name>
</gene>
<name>A0A8S1Y716_PAROT</name>
<proteinExistence type="predicted"/>